<dbReference type="SMART" id="SM00257">
    <property type="entry name" value="LysM"/>
    <property type="match status" value="1"/>
</dbReference>
<dbReference type="SMART" id="SM01111">
    <property type="entry name" value="CVNH"/>
    <property type="match status" value="1"/>
</dbReference>
<dbReference type="InterPro" id="IPR036779">
    <property type="entry name" value="LysM_dom_sf"/>
</dbReference>
<gene>
    <name evidence="3" type="ORF">N0V89_009433</name>
</gene>
<feature type="domain" description="LysM" evidence="2">
    <location>
        <begin position="260"/>
        <end position="304"/>
    </location>
</feature>
<protein>
    <recommendedName>
        <fullName evidence="2">LysM domain-containing protein</fullName>
    </recommendedName>
</protein>
<dbReference type="Gene3D" id="3.10.350.10">
    <property type="entry name" value="LysM domain"/>
    <property type="match status" value="1"/>
</dbReference>
<feature type="compositionally biased region" description="Low complexity" evidence="1">
    <location>
        <begin position="88"/>
        <end position="105"/>
    </location>
</feature>
<dbReference type="EMBL" id="JAPEUX010000007">
    <property type="protein sequence ID" value="KAJ4348061.1"/>
    <property type="molecule type" value="Genomic_DNA"/>
</dbReference>
<evidence type="ECO:0000256" key="1">
    <source>
        <dbReference type="SAM" id="MobiDB-lite"/>
    </source>
</evidence>
<comment type="caution">
    <text evidence="3">The sequence shown here is derived from an EMBL/GenBank/DDBJ whole genome shotgun (WGS) entry which is preliminary data.</text>
</comment>
<organism evidence="3 4">
    <name type="scientific">Didymosphaeria variabile</name>
    <dbReference type="NCBI Taxonomy" id="1932322"/>
    <lineage>
        <taxon>Eukaryota</taxon>
        <taxon>Fungi</taxon>
        <taxon>Dikarya</taxon>
        <taxon>Ascomycota</taxon>
        <taxon>Pezizomycotina</taxon>
        <taxon>Dothideomycetes</taxon>
        <taxon>Pleosporomycetidae</taxon>
        <taxon>Pleosporales</taxon>
        <taxon>Massarineae</taxon>
        <taxon>Didymosphaeriaceae</taxon>
        <taxon>Didymosphaeria</taxon>
    </lineage>
</organism>
<feature type="compositionally biased region" description="Low complexity" evidence="1">
    <location>
        <begin position="1"/>
        <end position="17"/>
    </location>
</feature>
<evidence type="ECO:0000259" key="2">
    <source>
        <dbReference type="PROSITE" id="PS51782"/>
    </source>
</evidence>
<evidence type="ECO:0000313" key="4">
    <source>
        <dbReference type="Proteomes" id="UP001140513"/>
    </source>
</evidence>
<name>A0A9W8XDD3_9PLEO</name>
<keyword evidence="4" id="KW-1185">Reference proteome</keyword>
<sequence length="364" mass="39682">MYNNNNGYSQQQGGYQQDSRQGLANEYYSQDQQQRGGNQQGYNQPPPQYQQHNSQYGQQPQHHGGYNSPPPNESYGQGDNRDQGYGGNQNYDNQGYGNQNNFNDGQEGERGFLGAAAGAAAGGYGAYKLAGPATGHSKTSGLVGALGGALTGHVLQDGASHWKDKHDEKKEKEKWEKEEKKHHDRRDSNDRPREGHFAGGFTRSSRDVRLDAHGEFNLHAQCRREDGSYQGSTLSLNRILENDNGSFRWSSGSHSSGGSQSITVQSGDTLRAIAARHNCDFHELSRHNGIQNEDMIYPGQRLEVPGGGGSSGGGANFGASARDVRLVEGGSVLEAELRRNGDWVRSSIVLDERIGNKNGCLELV</sequence>
<feature type="compositionally biased region" description="Basic and acidic residues" evidence="1">
    <location>
        <begin position="160"/>
        <end position="196"/>
    </location>
</feature>
<dbReference type="Proteomes" id="UP001140513">
    <property type="component" value="Unassembled WGS sequence"/>
</dbReference>
<dbReference type="InterPro" id="IPR011058">
    <property type="entry name" value="Cyanovirin-N"/>
</dbReference>
<dbReference type="PANTHER" id="PTHR37014">
    <property type="entry name" value="EXPRESSION LETHALITY PROTEIN HEL10, PUTATIVE (AFU_ORTHOLOGUE AFUA_1G06580)-RELATED"/>
    <property type="match status" value="1"/>
</dbReference>
<dbReference type="AlphaFoldDB" id="A0A9W8XDD3"/>
<feature type="compositionally biased region" description="Low complexity" evidence="1">
    <location>
        <begin position="30"/>
        <end position="66"/>
    </location>
</feature>
<dbReference type="Gene3D" id="2.30.60.10">
    <property type="entry name" value="Cyanovirin-N"/>
    <property type="match status" value="1"/>
</dbReference>
<dbReference type="SUPFAM" id="SSF54106">
    <property type="entry name" value="LysM domain"/>
    <property type="match status" value="1"/>
</dbReference>
<dbReference type="PANTHER" id="PTHR37014:SF1">
    <property type="entry name" value="EXPRESSION LETHALITY PROTEIN HEL10, PUTATIVE (AFU_ORTHOLOGUE AFUA_1G06580)-RELATED"/>
    <property type="match status" value="1"/>
</dbReference>
<evidence type="ECO:0000313" key="3">
    <source>
        <dbReference type="EMBL" id="KAJ4348061.1"/>
    </source>
</evidence>
<feature type="region of interest" description="Disordered" evidence="1">
    <location>
        <begin position="157"/>
        <end position="201"/>
    </location>
</feature>
<dbReference type="SUPFAM" id="SSF51322">
    <property type="entry name" value="Cyanovirin-N"/>
    <property type="match status" value="1"/>
</dbReference>
<reference evidence="3" key="1">
    <citation type="submission" date="2022-10" db="EMBL/GenBank/DDBJ databases">
        <title>Tapping the CABI collections for fungal endophytes: first genome assemblies for Collariella, Neodidymelliopsis, Ascochyta clinopodiicola, Didymella pomorum, Didymosphaeria variabile, Neocosmospora piperis and Neocucurbitaria cava.</title>
        <authorList>
            <person name="Hill R."/>
        </authorList>
    </citation>
    <scope>NUCLEOTIDE SEQUENCE</scope>
    <source>
        <strain evidence="3">IMI 356815</strain>
    </source>
</reference>
<proteinExistence type="predicted"/>
<accession>A0A9W8XDD3</accession>
<dbReference type="InterPro" id="IPR018392">
    <property type="entry name" value="LysM"/>
</dbReference>
<dbReference type="PROSITE" id="PS51782">
    <property type="entry name" value="LYSM"/>
    <property type="match status" value="1"/>
</dbReference>
<dbReference type="RefSeq" id="XP_056067449.1">
    <property type="nucleotide sequence ID" value="XM_056218184.1"/>
</dbReference>
<dbReference type="CDD" id="cd00118">
    <property type="entry name" value="LysM"/>
    <property type="match status" value="1"/>
</dbReference>
<dbReference type="Pfam" id="PF08881">
    <property type="entry name" value="CVNH"/>
    <property type="match status" value="1"/>
</dbReference>
<feature type="region of interest" description="Disordered" evidence="1">
    <location>
        <begin position="1"/>
        <end position="109"/>
    </location>
</feature>
<dbReference type="OrthoDB" id="2107166at2759"/>
<dbReference type="GeneID" id="80912963"/>
<dbReference type="InterPro" id="IPR036673">
    <property type="entry name" value="Cyanovirin-N_sf"/>
</dbReference>